<gene>
    <name evidence="6 8" type="primary">rnd</name>
    <name evidence="8" type="ordered locus">TERTU_2739</name>
</gene>
<dbReference type="GO" id="GO:0033890">
    <property type="term" value="F:ribonuclease D activity"/>
    <property type="evidence" value="ECO:0007669"/>
    <property type="project" value="UniProtKB-UniRule"/>
</dbReference>
<feature type="domain" description="HRDC" evidence="7">
    <location>
        <begin position="217"/>
        <end position="297"/>
    </location>
</feature>
<dbReference type="PANTHER" id="PTHR47649">
    <property type="entry name" value="RIBONUCLEASE D"/>
    <property type="match status" value="1"/>
</dbReference>
<dbReference type="KEGG" id="ttu:TERTU_2739"/>
<dbReference type="Proteomes" id="UP000009080">
    <property type="component" value="Chromosome"/>
</dbReference>
<comment type="catalytic activity">
    <reaction evidence="6">
        <text>Exonucleolytic cleavage that removes extra residues from the 3'-terminus of tRNA to produce 5'-mononucleotides.</text>
        <dbReference type="EC" id="3.1.13.5"/>
    </reaction>
</comment>
<dbReference type="SUPFAM" id="SSF53098">
    <property type="entry name" value="Ribonuclease H-like"/>
    <property type="match status" value="1"/>
</dbReference>
<dbReference type="Gene3D" id="1.10.150.80">
    <property type="entry name" value="HRDC domain"/>
    <property type="match status" value="2"/>
</dbReference>
<keyword evidence="1 6" id="KW-0963">Cytoplasm</keyword>
<evidence type="ECO:0000256" key="3">
    <source>
        <dbReference type="ARBA" id="ARBA00022722"/>
    </source>
</evidence>
<dbReference type="SMART" id="SM00474">
    <property type="entry name" value="35EXOc"/>
    <property type="match status" value="1"/>
</dbReference>
<dbReference type="InterPro" id="IPR036397">
    <property type="entry name" value="RNaseH_sf"/>
</dbReference>
<dbReference type="InterPro" id="IPR044876">
    <property type="entry name" value="HRDC_dom_sf"/>
</dbReference>
<dbReference type="SUPFAM" id="SSF47819">
    <property type="entry name" value="HRDC-like"/>
    <property type="match status" value="2"/>
</dbReference>
<comment type="subcellular location">
    <subcellularLocation>
        <location evidence="6">Cytoplasm</location>
    </subcellularLocation>
</comment>
<evidence type="ECO:0000256" key="5">
    <source>
        <dbReference type="ARBA" id="ARBA00022839"/>
    </source>
</evidence>
<dbReference type="GO" id="GO:0000166">
    <property type="term" value="F:nucleotide binding"/>
    <property type="evidence" value="ECO:0007669"/>
    <property type="project" value="InterPro"/>
</dbReference>
<organism evidence="8 9">
    <name type="scientific">Teredinibacter turnerae (strain ATCC 39867 / T7901)</name>
    <dbReference type="NCBI Taxonomy" id="377629"/>
    <lineage>
        <taxon>Bacteria</taxon>
        <taxon>Pseudomonadati</taxon>
        <taxon>Pseudomonadota</taxon>
        <taxon>Gammaproteobacteria</taxon>
        <taxon>Cellvibrionales</taxon>
        <taxon>Cellvibrionaceae</taxon>
        <taxon>Teredinibacter</taxon>
    </lineage>
</organism>
<comment type="similarity">
    <text evidence="6">Belongs to the RNase D family.</text>
</comment>
<evidence type="ECO:0000256" key="2">
    <source>
        <dbReference type="ARBA" id="ARBA00022694"/>
    </source>
</evidence>
<dbReference type="CDD" id="cd06142">
    <property type="entry name" value="RNaseD_exo"/>
    <property type="match status" value="1"/>
</dbReference>
<dbReference type="AlphaFoldDB" id="C5BMI8"/>
<dbReference type="GO" id="GO:0042780">
    <property type="term" value="P:tRNA 3'-end processing"/>
    <property type="evidence" value="ECO:0007669"/>
    <property type="project" value="UniProtKB-UniRule"/>
</dbReference>
<dbReference type="Pfam" id="PF01612">
    <property type="entry name" value="DNA_pol_A_exo1"/>
    <property type="match status" value="1"/>
</dbReference>
<keyword evidence="3 6" id="KW-0540">Nuclease</keyword>
<dbReference type="GO" id="GO:0003676">
    <property type="term" value="F:nucleic acid binding"/>
    <property type="evidence" value="ECO:0007669"/>
    <property type="project" value="InterPro"/>
</dbReference>
<dbReference type="eggNOG" id="COG0349">
    <property type="taxonomic scope" value="Bacteria"/>
</dbReference>
<dbReference type="GO" id="GO:0008408">
    <property type="term" value="F:3'-5' exonuclease activity"/>
    <property type="evidence" value="ECO:0007669"/>
    <property type="project" value="InterPro"/>
</dbReference>
<protein>
    <recommendedName>
        <fullName evidence="6">Ribonuclease D</fullName>
        <shortName evidence="6">RNase D</shortName>
        <ecNumber evidence="6">3.1.13.5</ecNumber>
    </recommendedName>
</protein>
<dbReference type="STRING" id="377629.TERTU_2739"/>
<dbReference type="Gene3D" id="3.30.420.10">
    <property type="entry name" value="Ribonuclease H-like superfamily/Ribonuclease H"/>
    <property type="match status" value="1"/>
</dbReference>
<dbReference type="RefSeq" id="WP_015819489.1">
    <property type="nucleotide sequence ID" value="NC_012997.1"/>
</dbReference>
<keyword evidence="2 6" id="KW-0819">tRNA processing</keyword>
<evidence type="ECO:0000256" key="4">
    <source>
        <dbReference type="ARBA" id="ARBA00022801"/>
    </source>
</evidence>
<keyword evidence="9" id="KW-1185">Reference proteome</keyword>
<reference evidence="8 9" key="1">
    <citation type="journal article" date="2009" name="PLoS ONE">
        <title>The complete genome of Teredinibacter turnerae T7901: an intracellular endosymbiont of marine wood-boring bivalves (shipworms).</title>
        <authorList>
            <person name="Yang J.C."/>
            <person name="Madupu R."/>
            <person name="Durkin A.S."/>
            <person name="Ekborg N.A."/>
            <person name="Pedamallu C.S."/>
            <person name="Hostetler J.B."/>
            <person name="Radune D."/>
            <person name="Toms B.S."/>
            <person name="Henrissat B."/>
            <person name="Coutinho P.M."/>
            <person name="Schwarz S."/>
            <person name="Field L."/>
            <person name="Trindade-Silva A.E."/>
            <person name="Soares C.A.G."/>
            <person name="Elshahawi S."/>
            <person name="Hanora A."/>
            <person name="Schmidt E.W."/>
            <person name="Haygood M.G."/>
            <person name="Posfai J."/>
            <person name="Benner J."/>
            <person name="Madinger C."/>
            <person name="Nove J."/>
            <person name="Anton B."/>
            <person name="Chaudhary K."/>
            <person name="Foster J."/>
            <person name="Holman A."/>
            <person name="Kumar S."/>
            <person name="Lessard P.A."/>
            <person name="Luyten Y.A."/>
            <person name="Slatko B."/>
            <person name="Wood N."/>
            <person name="Wu B."/>
            <person name="Teplitski M."/>
            <person name="Mougous J.D."/>
            <person name="Ward N."/>
            <person name="Eisen J.A."/>
            <person name="Badger J.H."/>
            <person name="Distel D.L."/>
        </authorList>
    </citation>
    <scope>NUCLEOTIDE SEQUENCE [LARGE SCALE GENOMIC DNA]</scope>
    <source>
        <strain evidence="9">ATCC 39867 / T7901</strain>
    </source>
</reference>
<proteinExistence type="inferred from homology"/>
<evidence type="ECO:0000256" key="6">
    <source>
        <dbReference type="HAMAP-Rule" id="MF_01899"/>
    </source>
</evidence>
<sequence length="393" mass="44679">MSEQLRKQPVQWITTAAELKACCDKWITQRMLAVDTEFMRSQTYYPITGLIQVNDGNTSYLIDPLAFDDFTPLAELMENPGVLKVLHSCSEDLEVFHRFLGIVPKHMLDTQIASALCGYGFSVGFGKLVHAVLGEELPKEETRSDWLHRPLSSAQIDYAAIDVEYLYKLASILVLKLKNLGRLTWVAEDCEAMLRQFADNQAVDNSDARIKQAWRLSQRQLAILKKLAQWREEVAQRRDVPRNRVIKEHSLLDLAQRTPDHVAQLRKLDGINERMIRTDGADLIACIQAGMDVPEHELPAPLPRPLSGSENKWAKTVREKVSSEAERLQLAPEILLKKRDYEALTRAFMTPDDINQQIIEARLAEYLTGWRYNLLAAPLAKVILQSYGLAESC</sequence>
<dbReference type="InterPro" id="IPR012337">
    <property type="entry name" value="RNaseH-like_sf"/>
</dbReference>
<evidence type="ECO:0000313" key="8">
    <source>
        <dbReference type="EMBL" id="ACR13375.1"/>
    </source>
</evidence>
<dbReference type="InterPro" id="IPR002121">
    <property type="entry name" value="HRDC_dom"/>
</dbReference>
<dbReference type="PANTHER" id="PTHR47649:SF1">
    <property type="entry name" value="RIBONUCLEASE D"/>
    <property type="match status" value="1"/>
</dbReference>
<evidence type="ECO:0000259" key="7">
    <source>
        <dbReference type="PROSITE" id="PS50967"/>
    </source>
</evidence>
<dbReference type="EC" id="3.1.13.5" evidence="6"/>
<dbReference type="InterPro" id="IPR051086">
    <property type="entry name" value="RNase_D-like"/>
</dbReference>
<dbReference type="GO" id="GO:0005737">
    <property type="term" value="C:cytoplasm"/>
    <property type="evidence" value="ECO:0007669"/>
    <property type="project" value="UniProtKB-SubCell"/>
</dbReference>
<comment type="cofactor">
    <cofactor evidence="6">
        <name>a divalent metal cation</name>
        <dbReference type="ChEBI" id="CHEBI:60240"/>
    </cofactor>
</comment>
<dbReference type="EMBL" id="CP001614">
    <property type="protein sequence ID" value="ACR13375.1"/>
    <property type="molecule type" value="Genomic_DNA"/>
</dbReference>
<comment type="function">
    <text evidence="6">Exonuclease involved in the 3' processing of various precursor tRNAs. Initiates hydrolysis at the 3'-terminus of an RNA molecule and releases 5'-mononucleotides.</text>
</comment>
<dbReference type="InterPro" id="IPR002562">
    <property type="entry name" value="3'-5'_exonuclease_dom"/>
</dbReference>
<keyword evidence="4 6" id="KW-0378">Hydrolase</keyword>
<accession>C5BMI8</accession>
<dbReference type="OrthoDB" id="9800549at2"/>
<dbReference type="HAMAP" id="MF_01899">
    <property type="entry name" value="RNase_D"/>
    <property type="match status" value="1"/>
</dbReference>
<keyword evidence="5 6" id="KW-0269">Exonuclease</keyword>
<dbReference type="PROSITE" id="PS50967">
    <property type="entry name" value="HRDC"/>
    <property type="match status" value="1"/>
</dbReference>
<dbReference type="InterPro" id="IPR010997">
    <property type="entry name" value="HRDC-like_sf"/>
</dbReference>
<dbReference type="SMART" id="SM00341">
    <property type="entry name" value="HRDC"/>
    <property type="match status" value="1"/>
</dbReference>
<evidence type="ECO:0000313" key="9">
    <source>
        <dbReference type="Proteomes" id="UP000009080"/>
    </source>
</evidence>
<dbReference type="HOGENOM" id="CLU_042387_0_0_6"/>
<dbReference type="NCBIfam" id="TIGR01388">
    <property type="entry name" value="rnd"/>
    <property type="match status" value="1"/>
</dbReference>
<dbReference type="Pfam" id="PF00570">
    <property type="entry name" value="HRDC"/>
    <property type="match status" value="1"/>
</dbReference>
<dbReference type="InterPro" id="IPR006292">
    <property type="entry name" value="RNase_D"/>
</dbReference>
<evidence type="ECO:0000256" key="1">
    <source>
        <dbReference type="ARBA" id="ARBA00022490"/>
    </source>
</evidence>
<name>C5BMI8_TERTT</name>